<keyword evidence="3" id="KW-1185">Reference proteome</keyword>
<dbReference type="EMBL" id="SLWM01000006">
    <property type="protein sequence ID" value="TCO22746.1"/>
    <property type="molecule type" value="Genomic_DNA"/>
</dbReference>
<comment type="caution">
    <text evidence="2">The sequence shown here is derived from an EMBL/GenBank/DDBJ whole genome shotgun (WGS) entry which is preliminary data.</text>
</comment>
<feature type="signal peptide" evidence="1">
    <location>
        <begin position="1"/>
        <end position="32"/>
    </location>
</feature>
<proteinExistence type="predicted"/>
<gene>
    <name evidence="2" type="ORF">EV644_10653</name>
</gene>
<evidence type="ECO:0000313" key="2">
    <source>
        <dbReference type="EMBL" id="TCO22746.1"/>
    </source>
</evidence>
<name>A0ABY2BJI3_9ACTN</name>
<feature type="chain" id="PRO_5047075149" evidence="1">
    <location>
        <begin position="33"/>
        <end position="165"/>
    </location>
</feature>
<accession>A0ABY2BJI3</accession>
<reference evidence="2 3" key="1">
    <citation type="journal article" date="2015" name="Stand. Genomic Sci.">
        <title>Genomic Encyclopedia of Bacterial and Archaeal Type Strains, Phase III: the genomes of soil and plant-associated and newly described type strains.</title>
        <authorList>
            <person name="Whitman W.B."/>
            <person name="Woyke T."/>
            <person name="Klenk H.P."/>
            <person name="Zhou Y."/>
            <person name="Lilburn T.G."/>
            <person name="Beck B.J."/>
            <person name="De Vos P."/>
            <person name="Vandamme P."/>
            <person name="Eisen J.A."/>
            <person name="Garrity G."/>
            <person name="Hugenholtz P."/>
            <person name="Kyrpides N.C."/>
        </authorList>
    </citation>
    <scope>NUCLEOTIDE SEQUENCE [LARGE SCALE GENOMIC DNA]</scope>
    <source>
        <strain evidence="2 3">VKM Ac-2538</strain>
    </source>
</reference>
<evidence type="ECO:0000313" key="3">
    <source>
        <dbReference type="Proteomes" id="UP000295818"/>
    </source>
</evidence>
<organism evidence="2 3">
    <name type="scientific">Kribbella orskensis</name>
    <dbReference type="NCBI Taxonomy" id="2512216"/>
    <lineage>
        <taxon>Bacteria</taxon>
        <taxon>Bacillati</taxon>
        <taxon>Actinomycetota</taxon>
        <taxon>Actinomycetes</taxon>
        <taxon>Propionibacteriales</taxon>
        <taxon>Kribbellaceae</taxon>
        <taxon>Kribbella</taxon>
    </lineage>
</organism>
<protein>
    <submittedName>
        <fullName evidence="2">Uncharacterized protein</fullName>
    </submittedName>
</protein>
<sequence>MLPIEWGEHMFRRLFAGLLTTGLLLIAAPAFAQPPMTETVTEKNVVETFVDVVPTCEGGGPLYTVTTTVNRISHITAFDDGRSHETFTDTGTFVAVPLEDPSLPSYSGKLTVWGGFNANGGAVNGTFTFNIRGTGSDGSTFSNHVTDHFNATPNGTEFFFTHCHD</sequence>
<evidence type="ECO:0000256" key="1">
    <source>
        <dbReference type="SAM" id="SignalP"/>
    </source>
</evidence>
<dbReference type="Proteomes" id="UP000295818">
    <property type="component" value="Unassembled WGS sequence"/>
</dbReference>
<keyword evidence="1" id="KW-0732">Signal</keyword>